<dbReference type="AlphaFoldDB" id="A0A811MA05"/>
<evidence type="ECO:0000313" key="4">
    <source>
        <dbReference type="EMBL" id="CAD6202630.1"/>
    </source>
</evidence>
<dbReference type="Pfam" id="PF22936">
    <property type="entry name" value="Pol_BBD"/>
    <property type="match status" value="1"/>
</dbReference>
<evidence type="ECO:0000256" key="1">
    <source>
        <dbReference type="SAM" id="MobiDB-lite"/>
    </source>
</evidence>
<keyword evidence="5" id="KW-1185">Reference proteome</keyword>
<dbReference type="OrthoDB" id="693274at2759"/>
<feature type="compositionally biased region" description="Polar residues" evidence="1">
    <location>
        <begin position="78"/>
        <end position="87"/>
    </location>
</feature>
<comment type="caution">
    <text evidence="4">The sequence shown here is derived from an EMBL/GenBank/DDBJ whole genome shotgun (WGS) entry which is preliminary data.</text>
</comment>
<name>A0A811MA05_9POAL</name>
<feature type="transmembrane region" description="Helical" evidence="2">
    <location>
        <begin position="270"/>
        <end position="292"/>
    </location>
</feature>
<keyword evidence="2" id="KW-0472">Membrane</keyword>
<feature type="region of interest" description="Disordered" evidence="1">
    <location>
        <begin position="55"/>
        <end position="87"/>
    </location>
</feature>
<gene>
    <name evidence="4" type="ORF">NCGR_LOCUS901</name>
</gene>
<protein>
    <recommendedName>
        <fullName evidence="3">Retrovirus-related Pol polyprotein from transposon TNT 1-94-like beta-barrel domain-containing protein</fullName>
    </recommendedName>
</protein>
<reference evidence="4" key="1">
    <citation type="submission" date="2020-10" db="EMBL/GenBank/DDBJ databases">
        <authorList>
            <person name="Han B."/>
            <person name="Lu T."/>
            <person name="Zhao Q."/>
            <person name="Huang X."/>
            <person name="Zhao Y."/>
        </authorList>
    </citation>
    <scope>NUCLEOTIDE SEQUENCE</scope>
</reference>
<accession>A0A811MA05</accession>
<dbReference type="InterPro" id="IPR054722">
    <property type="entry name" value="PolX-like_BBD"/>
</dbReference>
<evidence type="ECO:0000256" key="2">
    <source>
        <dbReference type="SAM" id="Phobius"/>
    </source>
</evidence>
<keyword evidence="2" id="KW-0812">Transmembrane</keyword>
<evidence type="ECO:0000259" key="3">
    <source>
        <dbReference type="Pfam" id="PF22936"/>
    </source>
</evidence>
<sequence length="304" mass="32119">MLCRSWLLALHLSRRPTPLPTTPSLAVSYGSGSTVDFIATHREKDGHVEDYCYKKKKKEKAHSRRGGRSSQGSDRSTAGPSSSSLAGSETQEILMLLRRLASSVPAGAASSVTPVSAPLVSAAASQSSTGEPPFTLGTLPWILDSGASFHMTSNCTSLSSIRPSSTPITVQTADGSTLPVLGHGTLLSSSFHVPTVSYVPNLTMQLISAGKLTDHGCRVIFDSDSCHVQISARVSWLVLALAAVILGVFGNLITFVFLPRLASLVGSASLIGLLHLLLGGIIDWDIYVVLVIHSCPSWSFGECF</sequence>
<feature type="compositionally biased region" description="Basic residues" evidence="1">
    <location>
        <begin position="55"/>
        <end position="67"/>
    </location>
</feature>
<dbReference type="EMBL" id="CAJGYO010000001">
    <property type="protein sequence ID" value="CAD6202630.1"/>
    <property type="molecule type" value="Genomic_DNA"/>
</dbReference>
<feature type="domain" description="Retrovirus-related Pol polyprotein from transposon TNT 1-94-like beta-barrel" evidence="3">
    <location>
        <begin position="141"/>
        <end position="217"/>
    </location>
</feature>
<feature type="transmembrane region" description="Helical" evidence="2">
    <location>
        <begin position="234"/>
        <end position="258"/>
    </location>
</feature>
<proteinExistence type="predicted"/>
<dbReference type="Proteomes" id="UP000604825">
    <property type="component" value="Unassembled WGS sequence"/>
</dbReference>
<evidence type="ECO:0000313" key="5">
    <source>
        <dbReference type="Proteomes" id="UP000604825"/>
    </source>
</evidence>
<keyword evidence="2" id="KW-1133">Transmembrane helix</keyword>
<organism evidence="4 5">
    <name type="scientific">Miscanthus lutarioriparius</name>
    <dbReference type="NCBI Taxonomy" id="422564"/>
    <lineage>
        <taxon>Eukaryota</taxon>
        <taxon>Viridiplantae</taxon>
        <taxon>Streptophyta</taxon>
        <taxon>Embryophyta</taxon>
        <taxon>Tracheophyta</taxon>
        <taxon>Spermatophyta</taxon>
        <taxon>Magnoliopsida</taxon>
        <taxon>Liliopsida</taxon>
        <taxon>Poales</taxon>
        <taxon>Poaceae</taxon>
        <taxon>PACMAD clade</taxon>
        <taxon>Panicoideae</taxon>
        <taxon>Andropogonodae</taxon>
        <taxon>Andropogoneae</taxon>
        <taxon>Saccharinae</taxon>
        <taxon>Miscanthus</taxon>
    </lineage>
</organism>